<dbReference type="EMBL" id="JACRUN010000002">
    <property type="protein sequence ID" value="MBC5834246.1"/>
    <property type="molecule type" value="Genomic_DNA"/>
</dbReference>
<keyword evidence="3" id="KW-1185">Reference proteome</keyword>
<evidence type="ECO:0000313" key="2">
    <source>
        <dbReference type="EMBL" id="MBC5834246.1"/>
    </source>
</evidence>
<evidence type="ECO:0000256" key="1">
    <source>
        <dbReference type="SAM" id="SignalP"/>
    </source>
</evidence>
<protein>
    <submittedName>
        <fullName evidence="2">Nicotinic acid mononucleotide adenyltransferase</fullName>
    </submittedName>
</protein>
<gene>
    <name evidence="2" type="ORF">H8R27_05035</name>
</gene>
<accession>A0ABR7IWT6</accession>
<evidence type="ECO:0000313" key="3">
    <source>
        <dbReference type="Proteomes" id="UP000605990"/>
    </source>
</evidence>
<reference evidence="2 3" key="1">
    <citation type="submission" date="2020-08" db="EMBL/GenBank/DDBJ databases">
        <title>Description of novel Flavobacterium F-408 isolate.</title>
        <authorList>
            <person name="Saticioglu I.B."/>
            <person name="Duman M."/>
            <person name="Altun S."/>
        </authorList>
    </citation>
    <scope>NUCLEOTIDE SEQUENCE [LARGE SCALE GENOMIC DNA]</scope>
    <source>
        <strain evidence="2 3">F-408</strain>
    </source>
</reference>
<sequence length="295" mass="33812">MKAKLLIVAFISLFTLQSCTTDVVVNDYQDNISLPDLMESYDVWYVDYNMTTGNGDVPFLSKAFTVSFLGGDLFANNNLVGIGSTGNGYGVNIGYYNYTSNSVRVYHNIYGFYELDVYQISPNEIKLVDPHTNTTYYLIGYQRSSFDYDRVFYDNMHYFLQEYVAWEEVYTSAGGNPNAFDAENYLKFVIGSNDTFRSSQDYMIGNVNNIYWDYTGNYNIQNLAGNFYMKKLNLYYNSNDYEGFNITVINDGRIRLYHIASGTTYEFVGRGFIPIMRNAASRTKTNLESVSNAKK</sequence>
<dbReference type="RefSeq" id="WP_166126655.1">
    <property type="nucleotide sequence ID" value="NZ_JAANOQ010000003.1"/>
</dbReference>
<dbReference type="PROSITE" id="PS51257">
    <property type="entry name" value="PROKAR_LIPOPROTEIN"/>
    <property type="match status" value="1"/>
</dbReference>
<organism evidence="2 3">
    <name type="scientific">Flavobacterium bernardetii</name>
    <dbReference type="NCBI Taxonomy" id="2813823"/>
    <lineage>
        <taxon>Bacteria</taxon>
        <taxon>Pseudomonadati</taxon>
        <taxon>Bacteroidota</taxon>
        <taxon>Flavobacteriia</taxon>
        <taxon>Flavobacteriales</taxon>
        <taxon>Flavobacteriaceae</taxon>
        <taxon>Flavobacterium</taxon>
    </lineage>
</organism>
<dbReference type="Proteomes" id="UP000605990">
    <property type="component" value="Unassembled WGS sequence"/>
</dbReference>
<feature type="signal peptide" evidence="1">
    <location>
        <begin position="1"/>
        <end position="20"/>
    </location>
</feature>
<name>A0ABR7IWT6_9FLAO</name>
<comment type="caution">
    <text evidence="2">The sequence shown here is derived from an EMBL/GenBank/DDBJ whole genome shotgun (WGS) entry which is preliminary data.</text>
</comment>
<keyword evidence="1" id="KW-0732">Signal</keyword>
<feature type="chain" id="PRO_5045995927" evidence="1">
    <location>
        <begin position="21"/>
        <end position="295"/>
    </location>
</feature>
<proteinExistence type="predicted"/>